<dbReference type="GO" id="GO:0004725">
    <property type="term" value="F:protein tyrosine phosphatase activity"/>
    <property type="evidence" value="ECO:0007669"/>
    <property type="project" value="UniProtKB-EC"/>
</dbReference>
<feature type="active site" evidence="5">
    <location>
        <position position="14"/>
    </location>
</feature>
<reference evidence="7 8" key="2">
    <citation type="submission" date="2018-05" db="EMBL/GenBank/DDBJ databases">
        <authorList>
            <person name="Lanie J.A."/>
            <person name="Ng W.-L."/>
            <person name="Kazmierczak K.M."/>
            <person name="Andrzejewski T.M."/>
            <person name="Davidsen T.M."/>
            <person name="Wayne K.J."/>
            <person name="Tettelin H."/>
            <person name="Glass J.I."/>
            <person name="Rusch D."/>
            <person name="Podicherti R."/>
            <person name="Tsui H.-C.T."/>
            <person name="Winkler M.E."/>
        </authorList>
    </citation>
    <scope>NUCLEOTIDE SEQUENCE [LARGE SCALE GENOMIC DNA]</scope>
    <source>
        <strain evidence="7 8">C305</strain>
    </source>
</reference>
<dbReference type="Gene3D" id="3.40.50.2300">
    <property type="match status" value="1"/>
</dbReference>
<evidence type="ECO:0000313" key="7">
    <source>
        <dbReference type="EMBL" id="PWH84793.1"/>
    </source>
</evidence>
<dbReference type="EC" id="3.1.3.48" evidence="2"/>
<evidence type="ECO:0000256" key="4">
    <source>
        <dbReference type="ARBA" id="ARBA00022912"/>
    </source>
</evidence>
<dbReference type="SUPFAM" id="SSF52788">
    <property type="entry name" value="Phosphotyrosine protein phosphatases I"/>
    <property type="match status" value="1"/>
</dbReference>
<dbReference type="OrthoDB" id="9784339at2"/>
<name>A0A2U2XAK3_9FLAO</name>
<dbReference type="InterPro" id="IPR050438">
    <property type="entry name" value="LMW_PTPase"/>
</dbReference>
<evidence type="ECO:0000256" key="1">
    <source>
        <dbReference type="ARBA" id="ARBA00011063"/>
    </source>
</evidence>
<sequence length="158" mass="17994">MMKILMVCLGNICRSPMADGLMRKKVADNNLDVVVDSAGTGDWHVGDQPDPRMMETAKRNGVPIDELRGRQFKVADFDEFDRIIVMDKSNFDNVRKLSRDENDTQKIELFLNLTHPGKDLEVPDPYFGGDEGFQDVFEMLDAGTDVILKELKERKDNE</sequence>
<evidence type="ECO:0000259" key="6">
    <source>
        <dbReference type="SMART" id="SM00226"/>
    </source>
</evidence>
<reference evidence="7 8" key="1">
    <citation type="submission" date="2018-05" db="EMBL/GenBank/DDBJ databases">
        <title>Brumimicrobium oceani sp. nov., isolated from coastal sediment.</title>
        <authorList>
            <person name="Kou Y."/>
        </authorList>
    </citation>
    <scope>NUCLEOTIDE SEQUENCE [LARGE SCALE GENOMIC DNA]</scope>
    <source>
        <strain evidence="7 8">C305</strain>
    </source>
</reference>
<organism evidence="7 8">
    <name type="scientific">Brumimicrobium oceani</name>
    <dbReference type="NCBI Taxonomy" id="2100725"/>
    <lineage>
        <taxon>Bacteria</taxon>
        <taxon>Pseudomonadati</taxon>
        <taxon>Bacteroidota</taxon>
        <taxon>Flavobacteriia</taxon>
        <taxon>Flavobacteriales</taxon>
        <taxon>Crocinitomicaceae</taxon>
        <taxon>Brumimicrobium</taxon>
    </lineage>
</organism>
<feature type="active site" description="Nucleophile" evidence="5">
    <location>
        <position position="8"/>
    </location>
</feature>
<dbReference type="InterPro" id="IPR023485">
    <property type="entry name" value="Ptyr_pPase"/>
</dbReference>
<comment type="caution">
    <text evidence="7">The sequence shown here is derived from an EMBL/GenBank/DDBJ whole genome shotgun (WGS) entry which is preliminary data.</text>
</comment>
<keyword evidence="4" id="KW-0904">Protein phosphatase</keyword>
<dbReference type="PANTHER" id="PTHR11717">
    <property type="entry name" value="LOW MOLECULAR WEIGHT PROTEIN TYROSINE PHOSPHATASE"/>
    <property type="match status" value="1"/>
</dbReference>
<dbReference type="AlphaFoldDB" id="A0A2U2XAK3"/>
<keyword evidence="3" id="KW-0378">Hydrolase</keyword>
<dbReference type="InterPro" id="IPR036196">
    <property type="entry name" value="Ptyr_pPase_sf"/>
</dbReference>
<comment type="similarity">
    <text evidence="1">Belongs to the low molecular weight phosphotyrosine protein phosphatase family.</text>
</comment>
<evidence type="ECO:0000256" key="2">
    <source>
        <dbReference type="ARBA" id="ARBA00013064"/>
    </source>
</evidence>
<dbReference type="Proteomes" id="UP000245370">
    <property type="component" value="Unassembled WGS sequence"/>
</dbReference>
<dbReference type="Pfam" id="PF01451">
    <property type="entry name" value="LMWPc"/>
    <property type="match status" value="1"/>
</dbReference>
<dbReference type="InterPro" id="IPR017867">
    <property type="entry name" value="Tyr_phospatase_low_mol_wt"/>
</dbReference>
<dbReference type="SMART" id="SM00226">
    <property type="entry name" value="LMWPc"/>
    <property type="match status" value="1"/>
</dbReference>
<keyword evidence="8" id="KW-1185">Reference proteome</keyword>
<accession>A0A2U2XAK3</accession>
<evidence type="ECO:0000313" key="8">
    <source>
        <dbReference type="Proteomes" id="UP000245370"/>
    </source>
</evidence>
<dbReference type="EMBL" id="QFRJ01000011">
    <property type="protein sequence ID" value="PWH84793.1"/>
    <property type="molecule type" value="Genomic_DNA"/>
</dbReference>
<protein>
    <recommendedName>
        <fullName evidence="2">protein-tyrosine-phosphatase</fullName>
        <ecNumber evidence="2">3.1.3.48</ecNumber>
    </recommendedName>
</protein>
<gene>
    <name evidence="7" type="ORF">DIT68_12745</name>
</gene>
<feature type="active site" description="Proton donor" evidence="5">
    <location>
        <position position="124"/>
    </location>
</feature>
<dbReference type="PRINTS" id="PR00719">
    <property type="entry name" value="LMWPTPASE"/>
</dbReference>
<dbReference type="CDD" id="cd16343">
    <property type="entry name" value="LMWPTP"/>
    <property type="match status" value="1"/>
</dbReference>
<feature type="domain" description="Phosphotyrosine protein phosphatase I" evidence="6">
    <location>
        <begin position="2"/>
        <end position="150"/>
    </location>
</feature>
<proteinExistence type="inferred from homology"/>
<dbReference type="PANTHER" id="PTHR11717:SF7">
    <property type="entry name" value="LOW MOLECULAR WEIGHT PHOSPHOTYROSINE PROTEIN PHOSPHATASE"/>
    <property type="match status" value="1"/>
</dbReference>
<evidence type="ECO:0000256" key="5">
    <source>
        <dbReference type="PIRSR" id="PIRSR617867-1"/>
    </source>
</evidence>
<evidence type="ECO:0000256" key="3">
    <source>
        <dbReference type="ARBA" id="ARBA00022801"/>
    </source>
</evidence>